<dbReference type="PROSITE" id="PS50181">
    <property type="entry name" value="FBOX"/>
    <property type="match status" value="1"/>
</dbReference>
<dbReference type="SMR" id="A0A1J6JXV6"/>
<dbReference type="InterPro" id="IPR017451">
    <property type="entry name" value="F-box-assoc_interact_dom"/>
</dbReference>
<keyword evidence="3" id="KW-1185">Reference proteome</keyword>
<dbReference type="Gramene" id="OIT22602">
    <property type="protein sequence ID" value="OIT22602"/>
    <property type="gene ID" value="A4A49_30450"/>
</dbReference>
<evidence type="ECO:0000313" key="3">
    <source>
        <dbReference type="Proteomes" id="UP000187609"/>
    </source>
</evidence>
<dbReference type="OMA" id="DSCWRAM"/>
<dbReference type="InterPro" id="IPR036047">
    <property type="entry name" value="F-box-like_dom_sf"/>
</dbReference>
<protein>
    <submittedName>
        <fullName evidence="2">F-box protein</fullName>
    </submittedName>
</protein>
<dbReference type="Gene3D" id="1.20.1280.50">
    <property type="match status" value="1"/>
</dbReference>
<accession>A0A1J6JXV6</accession>
<feature type="domain" description="F-box" evidence="1">
    <location>
        <begin position="16"/>
        <end position="61"/>
    </location>
</feature>
<dbReference type="Pfam" id="PF08268">
    <property type="entry name" value="FBA_3"/>
    <property type="match status" value="1"/>
</dbReference>
<name>A0A1J6JXV6_NICAT</name>
<gene>
    <name evidence="2" type="ORF">A4A49_30450</name>
</gene>
<dbReference type="Pfam" id="PF12937">
    <property type="entry name" value="F-box-like"/>
    <property type="match status" value="1"/>
</dbReference>
<evidence type="ECO:0000313" key="2">
    <source>
        <dbReference type="EMBL" id="OIT22602.1"/>
    </source>
</evidence>
<dbReference type="EMBL" id="MJEQ01003594">
    <property type="protein sequence ID" value="OIT22602.1"/>
    <property type="molecule type" value="Genomic_DNA"/>
</dbReference>
<dbReference type="InterPro" id="IPR050796">
    <property type="entry name" value="SCF_F-box_component"/>
</dbReference>
<dbReference type="NCBIfam" id="TIGR01640">
    <property type="entry name" value="F_box_assoc_1"/>
    <property type="match status" value="1"/>
</dbReference>
<dbReference type="KEGG" id="nau:109217386"/>
<dbReference type="InterPro" id="IPR013187">
    <property type="entry name" value="F-box-assoc_dom_typ3"/>
</dbReference>
<evidence type="ECO:0000259" key="1">
    <source>
        <dbReference type="PROSITE" id="PS50181"/>
    </source>
</evidence>
<dbReference type="PANTHER" id="PTHR31672">
    <property type="entry name" value="BNACNNG10540D PROTEIN"/>
    <property type="match status" value="1"/>
</dbReference>
<dbReference type="SUPFAM" id="SSF81383">
    <property type="entry name" value="F-box domain"/>
    <property type="match status" value="1"/>
</dbReference>
<proteinExistence type="predicted"/>
<dbReference type="SMART" id="SM00256">
    <property type="entry name" value="FBOX"/>
    <property type="match status" value="1"/>
</dbReference>
<comment type="caution">
    <text evidence="2">The sequence shown here is derived from an EMBL/GenBank/DDBJ whole genome shotgun (WGS) entry which is preliminary data.</text>
</comment>
<reference evidence="2" key="1">
    <citation type="submission" date="2016-11" db="EMBL/GenBank/DDBJ databases">
        <title>The genome of Nicotiana attenuata.</title>
        <authorList>
            <person name="Xu S."/>
            <person name="Brockmoeller T."/>
            <person name="Gaquerel E."/>
            <person name="Navarro A."/>
            <person name="Kuhl H."/>
            <person name="Gase K."/>
            <person name="Ling Z."/>
            <person name="Zhou W."/>
            <person name="Kreitzer C."/>
            <person name="Stanke M."/>
            <person name="Tang H."/>
            <person name="Lyons E."/>
            <person name="Pandey P."/>
            <person name="Pandey S.P."/>
            <person name="Timmermann B."/>
            <person name="Baldwin I.T."/>
        </authorList>
    </citation>
    <scope>NUCLEOTIDE SEQUENCE [LARGE SCALE GENOMIC DNA]</scope>
    <source>
        <strain evidence="2">UT</strain>
    </source>
</reference>
<dbReference type="InterPro" id="IPR001810">
    <property type="entry name" value="F-box_dom"/>
</dbReference>
<organism evidence="2 3">
    <name type="scientific">Nicotiana attenuata</name>
    <name type="common">Coyote tobacco</name>
    <dbReference type="NCBI Taxonomy" id="49451"/>
    <lineage>
        <taxon>Eukaryota</taxon>
        <taxon>Viridiplantae</taxon>
        <taxon>Streptophyta</taxon>
        <taxon>Embryophyta</taxon>
        <taxon>Tracheophyta</taxon>
        <taxon>Spermatophyta</taxon>
        <taxon>Magnoliopsida</taxon>
        <taxon>eudicotyledons</taxon>
        <taxon>Gunneridae</taxon>
        <taxon>Pentapetalae</taxon>
        <taxon>asterids</taxon>
        <taxon>lamiids</taxon>
        <taxon>Solanales</taxon>
        <taxon>Solanaceae</taxon>
        <taxon>Nicotianoideae</taxon>
        <taxon>Nicotianeae</taxon>
        <taxon>Nicotiana</taxon>
    </lineage>
</organism>
<dbReference type="PANTHER" id="PTHR31672:SF13">
    <property type="entry name" value="F-BOX PROTEIN CPR30-LIKE"/>
    <property type="match status" value="1"/>
</dbReference>
<dbReference type="OrthoDB" id="1268017at2759"/>
<dbReference type="CDD" id="cd22157">
    <property type="entry name" value="F-box_AtFBW1-like"/>
    <property type="match status" value="1"/>
</dbReference>
<sequence length="361" mass="41606">MKETLNLSKSTTASFGAEMIMLSKDVMMDIFSRLPAKTLCRLRCVCKEWRSLISDPFFKSLHRARSSLKPSLLLLQEKCCSTSTTRVSMSSVDFDGNHNFDFTFTLDSHVYFMPSKWELICFLSSKGKGFYVCNPSTQELVKLPTSSRATLDGIAFGYIEERNEYVLVNNFNVCEVMRWTDGCCLKNHSWKVLDAKYPYTLSWFGVLVENTFYWIRYGDKHDNIESIISFDLEKEDFGTVVLPKGTFDVDGLWSLAELKGMLWLFGSPEDISTMDIWVLKDSKSYMWVKEYTIDLAGFNLGDGLINILGHKEGKILMDVDSEGLEWYDMDNKSFKRIDNLRSVEWKWSVLHIDGFFSLGSR</sequence>
<dbReference type="AlphaFoldDB" id="A0A1J6JXV6"/>
<dbReference type="Proteomes" id="UP000187609">
    <property type="component" value="Unassembled WGS sequence"/>
</dbReference>